<evidence type="ECO:0000313" key="6">
    <source>
        <dbReference type="Ensembl" id="ENSOMEP00000011580.1"/>
    </source>
</evidence>
<dbReference type="PANTHER" id="PTHR24179:SF30">
    <property type="entry name" value="PROTEIN PHOSPHATASE 1 REGULATORY SUBUNIT 16A"/>
    <property type="match status" value="1"/>
</dbReference>
<feature type="region of interest" description="Disordered" evidence="4">
    <location>
        <begin position="366"/>
        <end position="387"/>
    </location>
</feature>
<evidence type="ECO:0000256" key="1">
    <source>
        <dbReference type="ARBA" id="ARBA00022737"/>
    </source>
</evidence>
<name>A0A3B3C175_ORYME</name>
<dbReference type="Proteomes" id="UP000261560">
    <property type="component" value="Unplaced"/>
</dbReference>
<feature type="compositionally biased region" description="Polar residues" evidence="4">
    <location>
        <begin position="450"/>
        <end position="461"/>
    </location>
</feature>
<keyword evidence="7" id="KW-1185">Reference proteome</keyword>
<dbReference type="GO" id="GO:0005737">
    <property type="term" value="C:cytoplasm"/>
    <property type="evidence" value="ECO:0007669"/>
    <property type="project" value="TreeGrafter"/>
</dbReference>
<dbReference type="FunFam" id="1.25.40.20:FF:000198">
    <property type="entry name" value="Myosin binding subunit, isoform P"/>
    <property type="match status" value="1"/>
</dbReference>
<evidence type="ECO:0000313" key="5">
    <source>
        <dbReference type="EMBL" id="KAF6722850.1"/>
    </source>
</evidence>
<feature type="compositionally biased region" description="Polar residues" evidence="4">
    <location>
        <begin position="514"/>
        <end position="540"/>
    </location>
</feature>
<feature type="region of interest" description="Disordered" evidence="4">
    <location>
        <begin position="450"/>
        <end position="566"/>
    </location>
</feature>
<keyword evidence="2 3" id="KW-0040">ANK repeat</keyword>
<dbReference type="Pfam" id="PF12796">
    <property type="entry name" value="Ank_2"/>
    <property type="match status" value="2"/>
</dbReference>
<dbReference type="AlphaFoldDB" id="A0A3B3C175"/>
<dbReference type="Gene3D" id="1.25.40.20">
    <property type="entry name" value="Ankyrin repeat-containing domain"/>
    <property type="match status" value="3"/>
</dbReference>
<reference evidence="6" key="1">
    <citation type="submission" date="2025-05" db="UniProtKB">
        <authorList>
            <consortium name="Ensembl"/>
        </authorList>
    </citation>
    <scope>IDENTIFICATION</scope>
</reference>
<evidence type="ECO:0000256" key="3">
    <source>
        <dbReference type="PROSITE-ProRule" id="PRU00023"/>
    </source>
</evidence>
<proteinExistence type="predicted"/>
<gene>
    <name evidence="5" type="ORF">FQA47_014782</name>
</gene>
<dbReference type="Proteomes" id="UP000646548">
    <property type="component" value="Unassembled WGS sequence"/>
</dbReference>
<dbReference type="PROSITE" id="PS50088">
    <property type="entry name" value="ANK_REPEAT"/>
    <property type="match status" value="4"/>
</dbReference>
<dbReference type="InterPro" id="IPR051226">
    <property type="entry name" value="PP1_Regulatory_Subunit"/>
</dbReference>
<evidence type="ECO:0000313" key="7">
    <source>
        <dbReference type="Proteomes" id="UP000261560"/>
    </source>
</evidence>
<dbReference type="OrthoDB" id="19014at2759"/>
<dbReference type="OMA" id="QHAHMVA"/>
<keyword evidence="1" id="KW-0677">Repeat</keyword>
<dbReference type="SMART" id="SM00248">
    <property type="entry name" value="ANK"/>
    <property type="match status" value="5"/>
</dbReference>
<feature type="region of interest" description="Disordered" evidence="4">
    <location>
        <begin position="321"/>
        <end position="344"/>
    </location>
</feature>
<dbReference type="Ensembl" id="ENSOMET00000032368.1">
    <property type="protein sequence ID" value="ENSOMEP00000011580.1"/>
    <property type="gene ID" value="ENSOMEG00000012954.1"/>
</dbReference>
<feature type="repeat" description="ANK" evidence="3">
    <location>
        <begin position="260"/>
        <end position="292"/>
    </location>
</feature>
<dbReference type="PANTHER" id="PTHR24179">
    <property type="entry name" value="PROTEIN PHOSPHATASE 1 REGULATORY SUBUNIT 12"/>
    <property type="match status" value="1"/>
</dbReference>
<feature type="region of interest" description="Disordered" evidence="4">
    <location>
        <begin position="36"/>
        <end position="60"/>
    </location>
</feature>
<dbReference type="GeneTree" id="ENSGT00940000155265"/>
<reference evidence="5" key="2">
    <citation type="journal article" name="BMC Genomics">
        <title>Long-read sequencing and de novo genome assembly of marine medaka (Oryzias melastigma).</title>
        <authorList>
            <person name="Liang P."/>
            <person name="Saqib H.S.A."/>
            <person name="Ni X."/>
            <person name="Shen Y."/>
        </authorList>
    </citation>
    <scope>NUCLEOTIDE SEQUENCE</scope>
    <source>
        <strain evidence="5">Bigg-433</strain>
    </source>
</reference>
<dbReference type="InterPro" id="IPR002110">
    <property type="entry name" value="Ankyrin_rpt"/>
</dbReference>
<feature type="compositionally biased region" description="Basic residues" evidence="4">
    <location>
        <begin position="49"/>
        <end position="60"/>
    </location>
</feature>
<protein>
    <submittedName>
        <fullName evidence="6">Glutamic--pyruvic transaminase</fullName>
    </submittedName>
    <submittedName>
        <fullName evidence="5">Protein phosphatase 1 regulatory subunit 16A</fullName>
    </submittedName>
</protein>
<dbReference type="PROSITE" id="PS50297">
    <property type="entry name" value="ANK_REP_REGION"/>
    <property type="match status" value="4"/>
</dbReference>
<dbReference type="EMBL" id="WKFB01000445">
    <property type="protein sequence ID" value="KAF6722850.1"/>
    <property type="molecule type" value="Genomic_DNA"/>
</dbReference>
<feature type="repeat" description="ANK" evidence="3">
    <location>
        <begin position="132"/>
        <end position="164"/>
    </location>
</feature>
<feature type="compositionally biased region" description="Basic and acidic residues" evidence="4">
    <location>
        <begin position="366"/>
        <end position="377"/>
    </location>
</feature>
<feature type="compositionally biased region" description="Basic and acidic residues" evidence="4">
    <location>
        <begin position="469"/>
        <end position="483"/>
    </location>
</feature>
<dbReference type="InterPro" id="IPR036770">
    <property type="entry name" value="Ankyrin_rpt-contain_sf"/>
</dbReference>
<dbReference type="PRINTS" id="PR01415">
    <property type="entry name" value="ANKYRIN"/>
</dbReference>
<feature type="repeat" description="ANK" evidence="3">
    <location>
        <begin position="227"/>
        <end position="259"/>
    </location>
</feature>
<dbReference type="GO" id="GO:0004857">
    <property type="term" value="F:enzyme inhibitor activity"/>
    <property type="evidence" value="ECO:0007669"/>
    <property type="project" value="TreeGrafter"/>
</dbReference>
<organism evidence="6 7">
    <name type="scientific">Oryzias melastigma</name>
    <name type="common">Marine medaka</name>
    <dbReference type="NCBI Taxonomy" id="30732"/>
    <lineage>
        <taxon>Eukaryota</taxon>
        <taxon>Metazoa</taxon>
        <taxon>Chordata</taxon>
        <taxon>Craniata</taxon>
        <taxon>Vertebrata</taxon>
        <taxon>Euteleostomi</taxon>
        <taxon>Actinopterygii</taxon>
        <taxon>Neopterygii</taxon>
        <taxon>Teleostei</taxon>
        <taxon>Neoteleostei</taxon>
        <taxon>Acanthomorphata</taxon>
        <taxon>Ovalentaria</taxon>
        <taxon>Atherinomorphae</taxon>
        <taxon>Beloniformes</taxon>
        <taxon>Adrianichthyidae</taxon>
        <taxon>Oryziinae</taxon>
        <taxon>Oryzias</taxon>
    </lineage>
</organism>
<dbReference type="GO" id="GO:0017020">
    <property type="term" value="F:myosin phosphatase regulator activity"/>
    <property type="evidence" value="ECO:0007669"/>
    <property type="project" value="TreeGrafter"/>
</dbReference>
<feature type="repeat" description="ANK" evidence="3">
    <location>
        <begin position="99"/>
        <end position="131"/>
    </location>
</feature>
<dbReference type="SUPFAM" id="SSF48403">
    <property type="entry name" value="Ankyrin repeat"/>
    <property type="match status" value="1"/>
</dbReference>
<dbReference type="Ensembl" id="ENSOMET00000018719.1">
    <property type="protein sequence ID" value="ENSOMEP00000011601.1"/>
    <property type="gene ID" value="ENSOMEG00000012954.1"/>
</dbReference>
<evidence type="ECO:0000256" key="2">
    <source>
        <dbReference type="ARBA" id="ARBA00023043"/>
    </source>
</evidence>
<sequence>MAADHGELLAEMATVGRLSAAERLKHAQKRRAQQLKAWTQMEKDAVRGSRAKADKKKPRTSKVTFPDSVTLLDAAARNDVEEVRLLLNSGVNPDLVNEDGLTALHQCCIDDFVEIVQCLIDAGACVNACDSELWTPLHAAATCGHTGLVQLLIQAGADLLAVNADGNMPYDLCEDVATLELLEVAMSEQGITQSRIDECRGAKEATMLADIQTLVQSGADLNAHDDNGTTLLHIAAANGYISVAELLVTNRAELEVKDSDGWTPLHAASCWGQIQMVELLVAHGASLNAKSVLEETPLDVCMDEDVRAKLMDLKHKHDAIMKSQDRQKGTLQKRASSTGSRGKVVRRVSVNERSSLYRREHQKEAIVWQERDRQPEPHDDDEDRQTDNELHQHAAMIAGGAATSRLEELESADRKIASSIGNGETSVSLASSVPGELWTGSGLMDRSASYQLSSAPTSTSAEGDAVDSMSREKSHQTLADLKRQRAAAKLNKYPAPPPPVEEEPSVAAEMPVTPAQSEIQISPSANDTVSASQVYFTPSSGDPPLLKLRAPEEDQTSSKEPCCGLM</sequence>
<accession>A0A3B3C175</accession>
<evidence type="ECO:0000256" key="4">
    <source>
        <dbReference type="SAM" id="MobiDB-lite"/>
    </source>
</evidence>